<keyword evidence="7 9" id="KW-0472">Membrane</keyword>
<feature type="domain" description="ABC transporter" evidence="10">
    <location>
        <begin position="174"/>
        <end position="405"/>
    </location>
</feature>
<protein>
    <submittedName>
        <fullName evidence="11">Multidrug resistance-associated protein 1</fullName>
    </submittedName>
</protein>
<evidence type="ECO:0000256" key="8">
    <source>
        <dbReference type="SAM" id="MobiDB-lite"/>
    </source>
</evidence>
<evidence type="ECO:0000256" key="3">
    <source>
        <dbReference type="ARBA" id="ARBA00022692"/>
    </source>
</evidence>
<dbReference type="AlphaFoldDB" id="A0A9W8M657"/>
<proteinExistence type="inferred from homology"/>
<evidence type="ECO:0000313" key="11">
    <source>
        <dbReference type="EMBL" id="KAJ2863565.1"/>
    </source>
</evidence>
<dbReference type="PROSITE" id="PS00211">
    <property type="entry name" value="ABC_TRANSPORTER_1"/>
    <property type="match status" value="2"/>
</dbReference>
<dbReference type="Gene3D" id="1.20.1560.10">
    <property type="entry name" value="ABC transporter type 1, transmembrane domain"/>
    <property type="match status" value="1"/>
</dbReference>
<organism evidence="11 12">
    <name type="scientific">Coemansia aciculifera</name>
    <dbReference type="NCBI Taxonomy" id="417176"/>
    <lineage>
        <taxon>Eukaryota</taxon>
        <taxon>Fungi</taxon>
        <taxon>Fungi incertae sedis</taxon>
        <taxon>Zoopagomycota</taxon>
        <taxon>Kickxellomycotina</taxon>
        <taxon>Kickxellomycetes</taxon>
        <taxon>Kickxellales</taxon>
        <taxon>Kickxellaceae</taxon>
        <taxon>Coemansia</taxon>
    </lineage>
</organism>
<feature type="compositionally biased region" description="Acidic residues" evidence="8">
    <location>
        <begin position="945"/>
        <end position="964"/>
    </location>
</feature>
<keyword evidence="3 9" id="KW-0812">Transmembrane</keyword>
<keyword evidence="4" id="KW-0547">Nucleotide-binding</keyword>
<feature type="region of interest" description="Disordered" evidence="8">
    <location>
        <begin position="939"/>
        <end position="965"/>
    </location>
</feature>
<dbReference type="GO" id="GO:0016020">
    <property type="term" value="C:membrane"/>
    <property type="evidence" value="ECO:0007669"/>
    <property type="project" value="UniProtKB-SubCell"/>
</dbReference>
<name>A0A9W8M657_9FUNG</name>
<evidence type="ECO:0000256" key="5">
    <source>
        <dbReference type="ARBA" id="ARBA00022840"/>
    </source>
</evidence>
<reference evidence="11" key="1">
    <citation type="submission" date="2022-07" db="EMBL/GenBank/DDBJ databases">
        <title>Phylogenomic reconstructions and comparative analyses of Kickxellomycotina fungi.</title>
        <authorList>
            <person name="Reynolds N.K."/>
            <person name="Stajich J.E."/>
            <person name="Barry K."/>
            <person name="Grigoriev I.V."/>
            <person name="Crous P."/>
            <person name="Smith M.E."/>
        </authorList>
    </citation>
    <scope>NUCLEOTIDE SEQUENCE</scope>
    <source>
        <strain evidence="11">RSA 476</strain>
    </source>
</reference>
<dbReference type="SUPFAM" id="SSF90123">
    <property type="entry name" value="ABC transporter transmembrane region"/>
    <property type="match status" value="1"/>
</dbReference>
<feature type="transmembrane region" description="Helical" evidence="9">
    <location>
        <begin position="12"/>
        <end position="31"/>
    </location>
</feature>
<evidence type="ECO:0000256" key="1">
    <source>
        <dbReference type="ARBA" id="ARBA00004141"/>
    </source>
</evidence>
<dbReference type="GO" id="GO:0016887">
    <property type="term" value="F:ATP hydrolysis activity"/>
    <property type="evidence" value="ECO:0007669"/>
    <property type="project" value="InterPro"/>
</dbReference>
<dbReference type="InterPro" id="IPR036640">
    <property type="entry name" value="ABC1_TM_sf"/>
</dbReference>
<dbReference type="Proteomes" id="UP001140074">
    <property type="component" value="Unassembled WGS sequence"/>
</dbReference>
<dbReference type="CDD" id="cd03250">
    <property type="entry name" value="ABCC_MRP_domain1"/>
    <property type="match status" value="1"/>
</dbReference>
<dbReference type="InterPro" id="IPR017871">
    <property type="entry name" value="ABC_transporter-like_CS"/>
</dbReference>
<comment type="caution">
    <text evidence="11">The sequence shown here is derived from an EMBL/GenBank/DDBJ whole genome shotgun (WGS) entry which is preliminary data.</text>
</comment>
<dbReference type="PANTHER" id="PTHR24223:SF456">
    <property type="entry name" value="MULTIDRUG RESISTANCE-ASSOCIATED PROTEIN LETHAL(2)03659"/>
    <property type="match status" value="1"/>
</dbReference>
<evidence type="ECO:0000256" key="2">
    <source>
        <dbReference type="ARBA" id="ARBA00009726"/>
    </source>
</evidence>
<keyword evidence="6 9" id="KW-1133">Transmembrane helix</keyword>
<comment type="subcellular location">
    <subcellularLocation>
        <location evidence="1">Membrane</location>
        <topology evidence="1">Multi-pass membrane protein</topology>
    </subcellularLocation>
</comment>
<evidence type="ECO:0000259" key="10">
    <source>
        <dbReference type="PROSITE" id="PS50893"/>
    </source>
</evidence>
<dbReference type="CDD" id="cd03244">
    <property type="entry name" value="ABCC_MRP_domain2"/>
    <property type="match status" value="1"/>
</dbReference>
<evidence type="ECO:0000256" key="4">
    <source>
        <dbReference type="ARBA" id="ARBA00022741"/>
    </source>
</evidence>
<dbReference type="Gene3D" id="3.40.50.300">
    <property type="entry name" value="P-loop containing nucleotide triphosphate hydrolases"/>
    <property type="match status" value="2"/>
</dbReference>
<sequence>MYKQLASPFSHIASAFLVILASSLYSGWAMTLNQAASFALPLLAAHPSGYTLFQLANALGIYRLLHSNANPMQSALCVLLHLYLVFANLNLSNQMQVASIMRDISFAQVRQLNALQKLRELTMDDLWQLPERYQLRNAYAELVINTNESLFLVRAIFRMIWKPLVPIQVARMLFELLPILKIILNGHIYQCLDSSDNTAYYKAYMAAAELVAVVGKTGSGKTSLLLAMCKEMEITKGSGTLVGRIGYLEQAPWIMNDTMRANILFGREFDEEYYWKVVHACALTQDMELWPERDLSLIGERGINISGGQRARLALARTVYSRADVYILDDPLSAVDAHVKRHILDNVILSSGLLGNALRVVTTHSESMLPFCNQIVTVSDKTVTVVHQEPKEHLYIAPVTVAVVKPNDDCNPTPEKADSDNSPTASATDDANIKLNIVEATPAAASDSAPVKKETLPKKQTILENARYVFKLCGWHVIATFVITASFRPLSNFILDRYNIAALKDNAKHSSVSHDAVLWYLKIRLFKAATSEILDRIEAYIGKILSGDRIEDAIQIKFVHSLLHAPLSLLEKANRFKISSAYSEGSSAMAHGIPRYLRTESANAFESMISLWRSAQTTPQFMLIVPFVVWVRTRASKITETTSESVSSIEKEVSSKHSQTSSIINDGALMIRLFGVESYYMSRYISDKDEEAQISCPKDSLERLSDMIAFGIRDAGKLISLISVIVQSHLTKYKVSSGQLNVLRGDVADLIYNIGMLVEMPNRLRKFSNDIGTFRQFSDLEPEAPYLIEDCRVPSEWPHSGNVEFKNLSVKYGADQDYALKNLNITIRPGEKIGIVGRTGAGKSTLAKAIFRLLNEEVEGSIEIDGHDTAKFGVGDFRPKLGIIPQESTMFSGTVRRNLDPLHEFTIEDMWAAMIKCGVAELIEPKRKRKSTGLAKELVSAGGINEDEDDNKDQDEDKDEDEEADRLRWEKSGFLMRVMLFLFVAKKHKDSSDKNIKIGINRTVGPNDSRFSGGQRQLFSLCRLLMRKRKVLILDEATAEVDLETDSKMQELIRSEFSDCTVLTIAHRLDTIMSSDRIIVMEKGEIAEIGPPHELIANGGMFAELIKANEL</sequence>
<dbReference type="GO" id="GO:0005524">
    <property type="term" value="F:ATP binding"/>
    <property type="evidence" value="ECO:0007669"/>
    <property type="project" value="UniProtKB-KW"/>
</dbReference>
<accession>A0A9W8M657</accession>
<dbReference type="Pfam" id="PF00005">
    <property type="entry name" value="ABC_tran"/>
    <property type="match status" value="2"/>
</dbReference>
<keyword evidence="12" id="KW-1185">Reference proteome</keyword>
<dbReference type="InterPro" id="IPR027417">
    <property type="entry name" value="P-loop_NTPase"/>
</dbReference>
<feature type="region of interest" description="Disordered" evidence="8">
    <location>
        <begin position="407"/>
        <end position="428"/>
    </location>
</feature>
<comment type="similarity">
    <text evidence="2">Belongs to the ABC transporter superfamily. ABCC family. Conjugate transporter (TC 3.A.1.208) subfamily.</text>
</comment>
<dbReference type="PANTHER" id="PTHR24223">
    <property type="entry name" value="ATP-BINDING CASSETTE SUB-FAMILY C"/>
    <property type="match status" value="1"/>
</dbReference>
<feature type="domain" description="ABC transporter" evidence="10">
    <location>
        <begin position="803"/>
        <end position="1108"/>
    </location>
</feature>
<dbReference type="EMBL" id="JANBUY010000118">
    <property type="protein sequence ID" value="KAJ2863565.1"/>
    <property type="molecule type" value="Genomic_DNA"/>
</dbReference>
<dbReference type="GO" id="GO:0042626">
    <property type="term" value="F:ATPase-coupled transmembrane transporter activity"/>
    <property type="evidence" value="ECO:0007669"/>
    <property type="project" value="TreeGrafter"/>
</dbReference>
<dbReference type="InterPro" id="IPR003593">
    <property type="entry name" value="AAA+_ATPase"/>
</dbReference>
<dbReference type="InterPro" id="IPR050173">
    <property type="entry name" value="ABC_transporter_C-like"/>
</dbReference>
<evidence type="ECO:0000256" key="9">
    <source>
        <dbReference type="SAM" id="Phobius"/>
    </source>
</evidence>
<evidence type="ECO:0000256" key="7">
    <source>
        <dbReference type="ARBA" id="ARBA00023136"/>
    </source>
</evidence>
<gene>
    <name evidence="11" type="primary">ABCC1_2</name>
    <name evidence="11" type="ORF">GGH94_003510</name>
</gene>
<dbReference type="PROSITE" id="PS50893">
    <property type="entry name" value="ABC_TRANSPORTER_2"/>
    <property type="match status" value="2"/>
</dbReference>
<evidence type="ECO:0000256" key="6">
    <source>
        <dbReference type="ARBA" id="ARBA00022989"/>
    </source>
</evidence>
<dbReference type="SMART" id="SM00382">
    <property type="entry name" value="AAA"/>
    <property type="match status" value="2"/>
</dbReference>
<keyword evidence="5" id="KW-0067">ATP-binding</keyword>
<evidence type="ECO:0000313" key="12">
    <source>
        <dbReference type="Proteomes" id="UP001140074"/>
    </source>
</evidence>
<dbReference type="SUPFAM" id="SSF52540">
    <property type="entry name" value="P-loop containing nucleoside triphosphate hydrolases"/>
    <property type="match status" value="2"/>
</dbReference>
<dbReference type="InterPro" id="IPR003439">
    <property type="entry name" value="ABC_transporter-like_ATP-bd"/>
</dbReference>